<keyword evidence="2 4" id="KW-0378">Hydrolase</keyword>
<keyword evidence="5" id="KW-1185">Reference proteome</keyword>
<dbReference type="InterPro" id="IPR002509">
    <property type="entry name" value="NODB_dom"/>
</dbReference>
<accession>A0ABW5NKU7</accession>
<dbReference type="PROSITE" id="PS51677">
    <property type="entry name" value="NODB"/>
    <property type="match status" value="1"/>
</dbReference>
<dbReference type="SUPFAM" id="SSF88713">
    <property type="entry name" value="Glycoside hydrolase/deacetylase"/>
    <property type="match status" value="1"/>
</dbReference>
<evidence type="ECO:0000259" key="3">
    <source>
        <dbReference type="PROSITE" id="PS51677"/>
    </source>
</evidence>
<gene>
    <name evidence="4" type="ORF">ACFSQ3_12215</name>
</gene>
<dbReference type="EC" id="3.-.-.-" evidence="4"/>
<dbReference type="EMBL" id="JBHUMA010000006">
    <property type="protein sequence ID" value="MFD2599716.1"/>
    <property type="molecule type" value="Genomic_DNA"/>
</dbReference>
<feature type="domain" description="NodB homology" evidence="3">
    <location>
        <begin position="26"/>
        <end position="200"/>
    </location>
</feature>
<dbReference type="PANTHER" id="PTHR10587:SF133">
    <property type="entry name" value="CHITIN DEACETYLASE 1-RELATED"/>
    <property type="match status" value="1"/>
</dbReference>
<sequence>MHIVKAPLLLRTFYPEATWHRSRKEKNIYLTFDDGPIPEVTPWILDVLKELDVKATFFCVGENVVRNPEIYARIITDGHAVGNHTMQHLKGWDTPQDHYLKNVAQCQELVQAKLFRPPYGRATKAQLKALKSDYEIVMWDVLTGDYDPKISEQQCLKNAIKYTKNGSIIVFHDNIKSFKNVQYALPKMIEQLTKKGYEFALL</sequence>
<evidence type="ECO:0000313" key="5">
    <source>
        <dbReference type="Proteomes" id="UP001597393"/>
    </source>
</evidence>
<name>A0ABW5NKU7_9SPHI</name>
<dbReference type="GO" id="GO:0016787">
    <property type="term" value="F:hydrolase activity"/>
    <property type="evidence" value="ECO:0007669"/>
    <property type="project" value="UniProtKB-KW"/>
</dbReference>
<dbReference type="Proteomes" id="UP001597393">
    <property type="component" value="Unassembled WGS sequence"/>
</dbReference>
<comment type="caution">
    <text evidence="4">The sequence shown here is derived from an EMBL/GenBank/DDBJ whole genome shotgun (WGS) entry which is preliminary data.</text>
</comment>
<dbReference type="InterPro" id="IPR050248">
    <property type="entry name" value="Polysacc_deacetylase_ArnD"/>
</dbReference>
<dbReference type="Gene3D" id="3.20.20.370">
    <property type="entry name" value="Glycoside hydrolase/deacetylase"/>
    <property type="match status" value="1"/>
</dbReference>
<dbReference type="InterPro" id="IPR011330">
    <property type="entry name" value="Glyco_hydro/deAcase_b/a-brl"/>
</dbReference>
<dbReference type="Pfam" id="PF01522">
    <property type="entry name" value="Polysacc_deac_1"/>
    <property type="match status" value="1"/>
</dbReference>
<evidence type="ECO:0000256" key="1">
    <source>
        <dbReference type="ARBA" id="ARBA00022723"/>
    </source>
</evidence>
<protein>
    <submittedName>
        <fullName evidence="4">Polysaccharide deacetylase family protein</fullName>
        <ecNumber evidence="4">3.-.-.-</ecNumber>
    </submittedName>
</protein>
<evidence type="ECO:0000313" key="4">
    <source>
        <dbReference type="EMBL" id="MFD2599716.1"/>
    </source>
</evidence>
<reference evidence="5" key="1">
    <citation type="journal article" date="2019" name="Int. J. Syst. Evol. Microbiol.">
        <title>The Global Catalogue of Microorganisms (GCM) 10K type strain sequencing project: providing services to taxonomists for standard genome sequencing and annotation.</title>
        <authorList>
            <consortium name="The Broad Institute Genomics Platform"/>
            <consortium name="The Broad Institute Genome Sequencing Center for Infectious Disease"/>
            <person name="Wu L."/>
            <person name="Ma J."/>
        </authorList>
    </citation>
    <scope>NUCLEOTIDE SEQUENCE [LARGE SCALE GENOMIC DNA]</scope>
    <source>
        <strain evidence="5">KCTC 42248</strain>
    </source>
</reference>
<dbReference type="PANTHER" id="PTHR10587">
    <property type="entry name" value="GLYCOSYL TRANSFERASE-RELATED"/>
    <property type="match status" value="1"/>
</dbReference>
<evidence type="ECO:0000256" key="2">
    <source>
        <dbReference type="ARBA" id="ARBA00022801"/>
    </source>
</evidence>
<organism evidence="4 5">
    <name type="scientific">Sphingobacterium corticis</name>
    <dbReference type="NCBI Taxonomy" id="1812823"/>
    <lineage>
        <taxon>Bacteria</taxon>
        <taxon>Pseudomonadati</taxon>
        <taxon>Bacteroidota</taxon>
        <taxon>Sphingobacteriia</taxon>
        <taxon>Sphingobacteriales</taxon>
        <taxon>Sphingobacteriaceae</taxon>
        <taxon>Sphingobacterium</taxon>
    </lineage>
</organism>
<proteinExistence type="predicted"/>
<dbReference type="CDD" id="cd10917">
    <property type="entry name" value="CE4_NodB_like_6s_7s"/>
    <property type="match status" value="1"/>
</dbReference>
<keyword evidence="1" id="KW-0479">Metal-binding</keyword>
<dbReference type="RefSeq" id="WP_380869843.1">
    <property type="nucleotide sequence ID" value="NZ_JBHUMA010000006.1"/>
</dbReference>